<protein>
    <submittedName>
        <fullName evidence="2">Uncharacterized protein</fullName>
    </submittedName>
</protein>
<feature type="compositionally biased region" description="Basic and acidic residues" evidence="1">
    <location>
        <begin position="84"/>
        <end position="96"/>
    </location>
</feature>
<comment type="caution">
    <text evidence="2">The sequence shown here is derived from an EMBL/GenBank/DDBJ whole genome shotgun (WGS) entry which is preliminary data.</text>
</comment>
<feature type="region of interest" description="Disordered" evidence="1">
    <location>
        <begin position="15"/>
        <end position="96"/>
    </location>
</feature>
<gene>
    <name evidence="2" type="ORF">ACFFUR_00925</name>
</gene>
<feature type="compositionally biased region" description="Basic and acidic residues" evidence="1">
    <location>
        <begin position="31"/>
        <end position="77"/>
    </location>
</feature>
<dbReference type="EMBL" id="JBHMEW010000007">
    <property type="protein sequence ID" value="MFB9210355.1"/>
    <property type="molecule type" value="Genomic_DNA"/>
</dbReference>
<evidence type="ECO:0000313" key="3">
    <source>
        <dbReference type="Proteomes" id="UP001589654"/>
    </source>
</evidence>
<sequence length="169" mass="19827">MAIVFFILNSLVKKKGDKQGNGEEESNGEEQAPKRQKSFEELLQEIRGEQQQREEDFEETGQKEIQEKKGEAGDGPKEFYPTEDSEKEKEPSEIKYYEGTYHAEDKEGEEKLKKLEDQVDLRSEEKILGDVEDITRKESQSSRYKQLLRNPENLRESIVVSEILKRRHF</sequence>
<keyword evidence="3" id="KW-1185">Reference proteome</keyword>
<dbReference type="RefSeq" id="WP_290246220.1">
    <property type="nucleotide sequence ID" value="NZ_JAUFQT010000001.1"/>
</dbReference>
<proteinExistence type="predicted"/>
<evidence type="ECO:0000256" key="1">
    <source>
        <dbReference type="SAM" id="MobiDB-lite"/>
    </source>
</evidence>
<dbReference type="Proteomes" id="UP001589654">
    <property type="component" value="Unassembled WGS sequence"/>
</dbReference>
<evidence type="ECO:0000313" key="2">
    <source>
        <dbReference type="EMBL" id="MFB9210355.1"/>
    </source>
</evidence>
<organism evidence="2 3">
    <name type="scientific">Echinicola jeungdonensis</name>
    <dbReference type="NCBI Taxonomy" id="709343"/>
    <lineage>
        <taxon>Bacteria</taxon>
        <taxon>Pseudomonadati</taxon>
        <taxon>Bacteroidota</taxon>
        <taxon>Cytophagia</taxon>
        <taxon>Cytophagales</taxon>
        <taxon>Cyclobacteriaceae</taxon>
        <taxon>Echinicola</taxon>
    </lineage>
</organism>
<name>A0ABV5J2A3_9BACT</name>
<accession>A0ABV5J2A3</accession>
<reference evidence="2 3" key="1">
    <citation type="submission" date="2024-09" db="EMBL/GenBank/DDBJ databases">
        <authorList>
            <person name="Sun Q."/>
            <person name="Mori K."/>
        </authorList>
    </citation>
    <scope>NUCLEOTIDE SEQUENCE [LARGE SCALE GENOMIC DNA]</scope>
    <source>
        <strain evidence="2 3">CECT 7682</strain>
    </source>
</reference>